<proteinExistence type="predicted"/>
<dbReference type="InterPro" id="IPR050534">
    <property type="entry name" value="Coronavir_polyprotein_1ab"/>
</dbReference>
<accession>A0A7X9P2S7</accession>
<protein>
    <submittedName>
        <fullName evidence="2">AAA family ATPase</fullName>
    </submittedName>
</protein>
<keyword evidence="3" id="KW-1185">Reference proteome</keyword>
<dbReference type="PANTHER" id="PTHR43788">
    <property type="entry name" value="DNA2/NAM7 HELICASE FAMILY MEMBER"/>
    <property type="match status" value="1"/>
</dbReference>
<reference evidence="2 3" key="1">
    <citation type="submission" date="2020-04" db="EMBL/GenBank/DDBJ databases">
        <title>Flammeovirga sp. SR4, a novel species isolated from seawater.</title>
        <authorList>
            <person name="Wang X."/>
        </authorList>
    </citation>
    <scope>NUCLEOTIDE SEQUENCE [LARGE SCALE GENOMIC DNA]</scope>
    <source>
        <strain evidence="2 3">ATCC 23126</strain>
    </source>
</reference>
<gene>
    <name evidence="2" type="ORF">HHU12_08150</name>
</gene>
<dbReference type="Gene3D" id="3.40.50.300">
    <property type="entry name" value="P-loop containing nucleotide triphosphate hydrolases"/>
    <property type="match status" value="2"/>
</dbReference>
<dbReference type="Pfam" id="PF13604">
    <property type="entry name" value="AAA_30"/>
    <property type="match status" value="1"/>
</dbReference>
<dbReference type="EMBL" id="JABANE010000016">
    <property type="protein sequence ID" value="NME67927.1"/>
    <property type="molecule type" value="Genomic_DNA"/>
</dbReference>
<dbReference type="Proteomes" id="UP000576082">
    <property type="component" value="Unassembled WGS sequence"/>
</dbReference>
<evidence type="ECO:0000259" key="1">
    <source>
        <dbReference type="SMART" id="SM00382"/>
    </source>
</evidence>
<dbReference type="SUPFAM" id="SSF52540">
    <property type="entry name" value="P-loop containing nucleoside triphosphate hydrolases"/>
    <property type="match status" value="1"/>
</dbReference>
<dbReference type="CDD" id="cd18809">
    <property type="entry name" value="SF1_C_RecD"/>
    <property type="match status" value="1"/>
</dbReference>
<dbReference type="AlphaFoldDB" id="A0A7X9P2S7"/>
<name>A0A7X9P2S7_9BACT</name>
<dbReference type="InterPro" id="IPR003593">
    <property type="entry name" value="AAA+_ATPase"/>
</dbReference>
<dbReference type="InterPro" id="IPR027785">
    <property type="entry name" value="UvrD-like_helicase_C"/>
</dbReference>
<dbReference type="SMART" id="SM00382">
    <property type="entry name" value="AAA"/>
    <property type="match status" value="1"/>
</dbReference>
<dbReference type="InterPro" id="IPR027417">
    <property type="entry name" value="P-loop_NTPase"/>
</dbReference>
<sequence>MITPSERISASFPFEPTDGQKKLFDLLDHFVLEKNNRRNTFLLKGYAGTGKTSVLTAFANVLRFYSYKTMMLAPTGRAAKVMSSYAKRKAYTVHRIIYKQTEDKETGLLRFERQKNKAQNTIYIIDEASMIDDQPHTAGEGLLKSIVDYVFEDPKSNNKLFLIGDTAQLPPVKQEISPALDEIYLQNVFRLSIISHELTEVVRQASTSGILYNATLVRNCLAQNTDIQFNTTSFKDIFKMGSDRLEDGLLYGYDKYGVENTVIITRSNRAATQYNQYIRRQIHFREEELDAGDYLMVVRNNYFWLDEDSPAGFLANGEFIEVAGVGNIEEKYGFRFCDIRFRLLDYENHPTVEAKIILDTLHSFTPQLEREESRKLYNSVIEEYADIEDAKIRNKRLKEDEYLNALQVKFAYALTCHKAQGGQWDAIFVDIGYLRDDMIDTDFLRWQYTAITRAKSELFLMNYPDRFFEGSNQKK</sequence>
<organism evidence="2 3">
    <name type="scientific">Flammeovirga aprica JL-4</name>
    <dbReference type="NCBI Taxonomy" id="694437"/>
    <lineage>
        <taxon>Bacteria</taxon>
        <taxon>Pseudomonadati</taxon>
        <taxon>Bacteroidota</taxon>
        <taxon>Cytophagia</taxon>
        <taxon>Cytophagales</taxon>
        <taxon>Flammeovirgaceae</taxon>
        <taxon>Flammeovirga</taxon>
    </lineage>
</organism>
<dbReference type="RefSeq" id="WP_169656243.1">
    <property type="nucleotide sequence ID" value="NZ_JABANE010000016.1"/>
</dbReference>
<comment type="caution">
    <text evidence="2">The sequence shown here is derived from an EMBL/GenBank/DDBJ whole genome shotgun (WGS) entry which is preliminary data.</text>
</comment>
<evidence type="ECO:0000313" key="3">
    <source>
        <dbReference type="Proteomes" id="UP000576082"/>
    </source>
</evidence>
<dbReference type="Pfam" id="PF13538">
    <property type="entry name" value="UvrD_C_2"/>
    <property type="match status" value="1"/>
</dbReference>
<feature type="domain" description="AAA+ ATPase" evidence="1">
    <location>
        <begin position="37"/>
        <end position="195"/>
    </location>
</feature>
<evidence type="ECO:0000313" key="2">
    <source>
        <dbReference type="EMBL" id="NME67927.1"/>
    </source>
</evidence>